<keyword evidence="3" id="KW-0539">Nucleus</keyword>
<dbReference type="PANTHER" id="PTHR19303:SF73">
    <property type="entry name" value="PROTEIN PDC2"/>
    <property type="match status" value="1"/>
</dbReference>
<dbReference type="SUPFAM" id="SSF46689">
    <property type="entry name" value="Homeodomain-like"/>
    <property type="match status" value="2"/>
</dbReference>
<dbReference type="Gene3D" id="1.10.10.60">
    <property type="entry name" value="Homeodomain-like"/>
    <property type="match status" value="2"/>
</dbReference>
<dbReference type="InterPro" id="IPR006600">
    <property type="entry name" value="HTH_CenpB_DNA-bd_dom"/>
</dbReference>
<accession>A0ABQ8TBQ4</accession>
<dbReference type="Pfam" id="PF03221">
    <property type="entry name" value="HTH_Tnp_Tc5"/>
    <property type="match status" value="1"/>
</dbReference>
<dbReference type="InterPro" id="IPR050863">
    <property type="entry name" value="CenT-Element_Derived"/>
</dbReference>
<evidence type="ECO:0000313" key="6">
    <source>
        <dbReference type="Proteomes" id="UP001148838"/>
    </source>
</evidence>
<dbReference type="EMBL" id="JAJSOF020000011">
    <property type="protein sequence ID" value="KAJ4443982.1"/>
    <property type="molecule type" value="Genomic_DNA"/>
</dbReference>
<dbReference type="Pfam" id="PF04218">
    <property type="entry name" value="CENP-B_N"/>
    <property type="match status" value="1"/>
</dbReference>
<dbReference type="Pfam" id="PF03184">
    <property type="entry name" value="DDE_1"/>
    <property type="match status" value="1"/>
</dbReference>
<evidence type="ECO:0000259" key="4">
    <source>
        <dbReference type="PROSITE" id="PS51253"/>
    </source>
</evidence>
<keyword evidence="6" id="KW-1185">Reference proteome</keyword>
<evidence type="ECO:0000313" key="5">
    <source>
        <dbReference type="EMBL" id="KAJ4443982.1"/>
    </source>
</evidence>
<comment type="caution">
    <text evidence="5">The sequence shown here is derived from an EMBL/GenBank/DDBJ whole genome shotgun (WGS) entry which is preliminary data.</text>
</comment>
<evidence type="ECO:0000256" key="3">
    <source>
        <dbReference type="ARBA" id="ARBA00023242"/>
    </source>
</evidence>
<protein>
    <recommendedName>
        <fullName evidence="4">HTH CENPB-type domain-containing protein</fullName>
    </recommendedName>
</protein>
<dbReference type="PANTHER" id="PTHR19303">
    <property type="entry name" value="TRANSPOSON"/>
    <property type="match status" value="1"/>
</dbReference>
<feature type="domain" description="HTH CENPB-type" evidence="4">
    <location>
        <begin position="177"/>
        <end position="248"/>
    </location>
</feature>
<proteinExistence type="predicted"/>
<organism evidence="5 6">
    <name type="scientific">Periplaneta americana</name>
    <name type="common">American cockroach</name>
    <name type="synonym">Blatta americana</name>
    <dbReference type="NCBI Taxonomy" id="6978"/>
    <lineage>
        <taxon>Eukaryota</taxon>
        <taxon>Metazoa</taxon>
        <taxon>Ecdysozoa</taxon>
        <taxon>Arthropoda</taxon>
        <taxon>Hexapoda</taxon>
        <taxon>Insecta</taxon>
        <taxon>Pterygota</taxon>
        <taxon>Neoptera</taxon>
        <taxon>Polyneoptera</taxon>
        <taxon>Dictyoptera</taxon>
        <taxon>Blattodea</taxon>
        <taxon>Blattoidea</taxon>
        <taxon>Blattidae</taxon>
        <taxon>Blattinae</taxon>
        <taxon>Periplaneta</taxon>
    </lineage>
</organism>
<dbReference type="PROSITE" id="PS51253">
    <property type="entry name" value="HTH_CENPB"/>
    <property type="match status" value="1"/>
</dbReference>
<evidence type="ECO:0000256" key="1">
    <source>
        <dbReference type="ARBA" id="ARBA00004123"/>
    </source>
</evidence>
<dbReference type="InterPro" id="IPR009057">
    <property type="entry name" value="Homeodomain-like_sf"/>
</dbReference>
<dbReference type="Proteomes" id="UP001148838">
    <property type="component" value="Unassembled WGS sequence"/>
</dbReference>
<gene>
    <name evidence="5" type="ORF">ANN_05771</name>
</gene>
<dbReference type="InterPro" id="IPR004875">
    <property type="entry name" value="DDE_SF_endonuclease_dom"/>
</dbReference>
<reference evidence="5 6" key="1">
    <citation type="journal article" date="2022" name="Allergy">
        <title>Genome assembly and annotation of Periplaneta americana reveal a comprehensive cockroach allergen profile.</title>
        <authorList>
            <person name="Wang L."/>
            <person name="Xiong Q."/>
            <person name="Saelim N."/>
            <person name="Wang L."/>
            <person name="Nong W."/>
            <person name="Wan A.T."/>
            <person name="Shi M."/>
            <person name="Liu X."/>
            <person name="Cao Q."/>
            <person name="Hui J.H.L."/>
            <person name="Sookrung N."/>
            <person name="Leung T.F."/>
            <person name="Tungtrongchitr A."/>
            <person name="Tsui S.K.W."/>
        </authorList>
    </citation>
    <scope>NUCLEOTIDE SEQUENCE [LARGE SCALE GENOMIC DNA]</scope>
    <source>
        <strain evidence="5">PWHHKU_190912</strain>
    </source>
</reference>
<keyword evidence="2" id="KW-0238">DNA-binding</keyword>
<comment type="subcellular location">
    <subcellularLocation>
        <location evidence="1">Nucleus</location>
    </subcellularLocation>
</comment>
<dbReference type="SMART" id="SM00674">
    <property type="entry name" value="CENPB"/>
    <property type="match status" value="1"/>
</dbReference>
<evidence type="ECO:0000256" key="2">
    <source>
        <dbReference type="ARBA" id="ARBA00023125"/>
    </source>
</evidence>
<dbReference type="InterPro" id="IPR007889">
    <property type="entry name" value="HTH_Psq"/>
</dbReference>
<sequence length="626" mass="71960">MGESVDTMDAVKIEFNHSNGICLEETEDCYDEDPLSFMKSECEDSSSIVKTENEFWWSHNEEIKVKEEDDFKAIDCTGLQINSRELPTITEEPKEMIQENREVSLPSDSVEIKLSCCKTKRTVLTLEERMKLIRESEKGISARKLAKIFKCGKTQVNTILKSKESIIREWNGNMNSGYKRKRHEKFGEVNTLVFEWFKSARSKQIPVSGQILREKALEFASQIGEEKFSASNGWLERFRLRHNIVFQSANSKVRKVPSEDWKDRLPSITSGYEARDIYIMDETGLFFRCLSQKSMALKSEQCKGGKMSKKRLTILLCANAVGEKEPPLVVGKSPTSFRSAVWAQLDQVSWHANEKAWMTSAIFEKWLSDFEKKMCKQKRKVLLFLDSAPCHAHRLKLENVTLYYLATNVTSSLHPFELGIVKEFKMHYRKRVLRYIIARIKEDVTALELAKKITVSDAVSWIISSWKQVSPKTLVVCFKSCGIFGTAVNVNVNITDSDIKDIEILAITAGVSYDPRAVETDANLDCYDDLSGNWEKHTAQEKISGGSIENSEEDEMEGTEYPIMSLQESLADMERLHKSFDFSKCQNREKIDELFILLTERLESEIIQQRCTKQHRYNQDSISKKK</sequence>
<name>A0ABQ8TBQ4_PERAM</name>